<proteinExistence type="predicted"/>
<evidence type="ECO:0000313" key="2">
    <source>
        <dbReference type="EMBL" id="KAK9885144.1"/>
    </source>
</evidence>
<accession>A0AAW1UW68</accession>
<keyword evidence="3" id="KW-1185">Reference proteome</keyword>
<dbReference type="EMBL" id="JARQZJ010000095">
    <property type="protein sequence ID" value="KAK9885144.1"/>
    <property type="molecule type" value="Genomic_DNA"/>
</dbReference>
<gene>
    <name evidence="2" type="ORF">WA026_010655</name>
</gene>
<sequence>LPHWIIGHNAVGGVGGVIPPLYLAPPLRIITATVTDVLKTGQGHQDADRGRIHQKTDFTTF</sequence>
<evidence type="ECO:0000256" key="1">
    <source>
        <dbReference type="SAM" id="MobiDB-lite"/>
    </source>
</evidence>
<feature type="compositionally biased region" description="Basic and acidic residues" evidence="1">
    <location>
        <begin position="45"/>
        <end position="61"/>
    </location>
</feature>
<feature type="region of interest" description="Disordered" evidence="1">
    <location>
        <begin position="42"/>
        <end position="61"/>
    </location>
</feature>
<name>A0AAW1UW68_9CUCU</name>
<feature type="non-terminal residue" evidence="2">
    <location>
        <position position="1"/>
    </location>
</feature>
<dbReference type="Proteomes" id="UP001431783">
    <property type="component" value="Unassembled WGS sequence"/>
</dbReference>
<evidence type="ECO:0000313" key="3">
    <source>
        <dbReference type="Proteomes" id="UP001431783"/>
    </source>
</evidence>
<protein>
    <submittedName>
        <fullName evidence="2">Uncharacterized protein</fullName>
    </submittedName>
</protein>
<dbReference type="AlphaFoldDB" id="A0AAW1UW68"/>
<reference evidence="2 3" key="1">
    <citation type="submission" date="2023-03" db="EMBL/GenBank/DDBJ databases">
        <title>Genome insight into feeding habits of ladybird beetles.</title>
        <authorList>
            <person name="Li H.-S."/>
            <person name="Huang Y.-H."/>
            <person name="Pang H."/>
        </authorList>
    </citation>
    <scope>NUCLEOTIDE SEQUENCE [LARGE SCALE GENOMIC DNA]</scope>
    <source>
        <strain evidence="2">SYSU_2023b</strain>
        <tissue evidence="2">Whole body</tissue>
    </source>
</reference>
<comment type="caution">
    <text evidence="2">The sequence shown here is derived from an EMBL/GenBank/DDBJ whole genome shotgun (WGS) entry which is preliminary data.</text>
</comment>
<organism evidence="2 3">
    <name type="scientific">Henosepilachna vigintioctopunctata</name>
    <dbReference type="NCBI Taxonomy" id="420089"/>
    <lineage>
        <taxon>Eukaryota</taxon>
        <taxon>Metazoa</taxon>
        <taxon>Ecdysozoa</taxon>
        <taxon>Arthropoda</taxon>
        <taxon>Hexapoda</taxon>
        <taxon>Insecta</taxon>
        <taxon>Pterygota</taxon>
        <taxon>Neoptera</taxon>
        <taxon>Endopterygota</taxon>
        <taxon>Coleoptera</taxon>
        <taxon>Polyphaga</taxon>
        <taxon>Cucujiformia</taxon>
        <taxon>Coccinelloidea</taxon>
        <taxon>Coccinellidae</taxon>
        <taxon>Epilachninae</taxon>
        <taxon>Epilachnini</taxon>
        <taxon>Henosepilachna</taxon>
    </lineage>
</organism>